<evidence type="ECO:0000256" key="6">
    <source>
        <dbReference type="ARBA" id="ARBA00023159"/>
    </source>
</evidence>
<keyword evidence="6 10" id="KW-0010">Activator</keyword>
<name>A0A9P0F1V6_BEMTA</name>
<comment type="function">
    <text evidence="10">Component of the Mediator complex, a coactivator involved in the regulated transcription of nearly all RNA polymerase II-dependent genes. Mediator functions as a bridge to convey information from gene-specific regulatory proteins to the basal RNA polymerase II transcription machinery. Mediator is recruited to promoters by direct interactions with regulatory proteins and serves as a scaffold for the assembly of a functional preinitiation complex with RNA polymerase II and the general transcription factors.</text>
</comment>
<dbReference type="GO" id="GO:0003712">
    <property type="term" value="F:transcription coregulator activity"/>
    <property type="evidence" value="ECO:0007669"/>
    <property type="project" value="InterPro"/>
</dbReference>
<feature type="region of interest" description="Disordered" evidence="11">
    <location>
        <begin position="70"/>
        <end position="90"/>
    </location>
</feature>
<comment type="similarity">
    <text evidence="2 10">Belongs to the Mediator complex subunit 15 family.</text>
</comment>
<dbReference type="PANTHER" id="PTHR31804">
    <property type="entry name" value="MEDIATOR OF RNA POLYMERASE II TRANSCRIPTION SUBUNIT 15"/>
    <property type="match status" value="1"/>
</dbReference>
<feature type="domain" description="ARC105/Med15 mediator subunit C-terminal" evidence="14">
    <location>
        <begin position="437"/>
        <end position="547"/>
    </location>
</feature>
<evidence type="ECO:0000256" key="11">
    <source>
        <dbReference type="SAM" id="MobiDB-lite"/>
    </source>
</evidence>
<organism evidence="15 16">
    <name type="scientific">Bemisia tabaci</name>
    <name type="common">Sweetpotato whitefly</name>
    <name type="synonym">Aleurodes tabaci</name>
    <dbReference type="NCBI Taxonomy" id="7038"/>
    <lineage>
        <taxon>Eukaryota</taxon>
        <taxon>Metazoa</taxon>
        <taxon>Ecdysozoa</taxon>
        <taxon>Arthropoda</taxon>
        <taxon>Hexapoda</taxon>
        <taxon>Insecta</taxon>
        <taxon>Pterygota</taxon>
        <taxon>Neoptera</taxon>
        <taxon>Paraneoptera</taxon>
        <taxon>Hemiptera</taxon>
        <taxon>Sternorrhyncha</taxon>
        <taxon>Aleyrodoidea</taxon>
        <taxon>Aleyrodidae</taxon>
        <taxon>Aleyrodinae</taxon>
        <taxon>Bemisia</taxon>
    </lineage>
</organism>
<evidence type="ECO:0000259" key="14">
    <source>
        <dbReference type="Pfam" id="PF21539"/>
    </source>
</evidence>
<evidence type="ECO:0000259" key="13">
    <source>
        <dbReference type="Pfam" id="PF21538"/>
    </source>
</evidence>
<feature type="compositionally biased region" description="Polar residues" evidence="11">
    <location>
        <begin position="277"/>
        <end position="299"/>
    </location>
</feature>
<dbReference type="InterPro" id="IPR048386">
    <property type="entry name" value="Med15_C"/>
</dbReference>
<evidence type="ECO:0000259" key="12">
    <source>
        <dbReference type="Pfam" id="PF09606"/>
    </source>
</evidence>
<protein>
    <recommendedName>
        <fullName evidence="4 10">Mediator of RNA polymerase II transcription subunit 15</fullName>
    </recommendedName>
    <alternativeName>
        <fullName evidence="9 10">Mediator complex subunit 15</fullName>
    </alternativeName>
</protein>
<comment type="subcellular location">
    <subcellularLocation>
        <location evidence="1 10">Nucleus</location>
    </subcellularLocation>
</comment>
<keyword evidence="16" id="KW-1185">Reference proteome</keyword>
<evidence type="ECO:0000256" key="8">
    <source>
        <dbReference type="ARBA" id="ARBA00023242"/>
    </source>
</evidence>
<dbReference type="GO" id="GO:0006355">
    <property type="term" value="P:regulation of DNA-templated transcription"/>
    <property type="evidence" value="ECO:0007669"/>
    <property type="project" value="InterPro"/>
</dbReference>
<feature type="domain" description="Mediator of RNA polymerase II transcription subunit 15 N-terminal" evidence="12">
    <location>
        <begin position="4"/>
        <end position="72"/>
    </location>
</feature>
<evidence type="ECO:0000313" key="15">
    <source>
        <dbReference type="EMBL" id="CAH0384832.1"/>
    </source>
</evidence>
<dbReference type="Pfam" id="PF21539">
    <property type="entry name" value="Med15_C"/>
    <property type="match status" value="1"/>
</dbReference>
<dbReference type="EMBL" id="OU963863">
    <property type="protein sequence ID" value="CAH0384832.1"/>
    <property type="molecule type" value="Genomic_DNA"/>
</dbReference>
<dbReference type="Proteomes" id="UP001152759">
    <property type="component" value="Chromosome 2"/>
</dbReference>
<dbReference type="FunFam" id="1.10.246.20:FF:000002">
    <property type="entry name" value="Mediator of RNA polymerase II transcription subunit 15"/>
    <property type="match status" value="1"/>
</dbReference>
<keyword evidence="5 10" id="KW-0805">Transcription regulation</keyword>
<feature type="region of interest" description="Disordered" evidence="11">
    <location>
        <begin position="228"/>
        <end position="299"/>
    </location>
</feature>
<evidence type="ECO:0000256" key="3">
    <source>
        <dbReference type="ARBA" id="ARBA00011837"/>
    </source>
</evidence>
<evidence type="ECO:0000313" key="16">
    <source>
        <dbReference type="Proteomes" id="UP001152759"/>
    </source>
</evidence>
<keyword evidence="8 10" id="KW-0539">Nucleus</keyword>
<gene>
    <name evidence="10" type="primary">MED15</name>
    <name evidence="15" type="ORF">BEMITA_LOCUS4121</name>
</gene>
<reference evidence="15" key="1">
    <citation type="submission" date="2021-12" db="EMBL/GenBank/DDBJ databases">
        <authorList>
            <person name="King R."/>
        </authorList>
    </citation>
    <scope>NUCLEOTIDE SEQUENCE</scope>
</reference>
<feature type="compositionally biased region" description="Polar residues" evidence="11">
    <location>
        <begin position="234"/>
        <end position="243"/>
    </location>
</feature>
<evidence type="ECO:0000256" key="9">
    <source>
        <dbReference type="ARBA" id="ARBA00032016"/>
    </source>
</evidence>
<dbReference type="AlphaFoldDB" id="A0A9P0F1V6"/>
<comment type="subunit">
    <text evidence="3 10">Component of the Mediator complex.</text>
</comment>
<dbReference type="PANTHER" id="PTHR31804:SF3">
    <property type="entry name" value="MEDIATOR OF RNA POLYMERASE II TRANSCRIPTION SUBUNIT 15"/>
    <property type="match status" value="1"/>
</dbReference>
<dbReference type="InterPro" id="IPR048385">
    <property type="entry name" value="Med15_central"/>
</dbReference>
<evidence type="ECO:0000256" key="10">
    <source>
        <dbReference type="RuleBase" id="RU364148"/>
    </source>
</evidence>
<dbReference type="InterPro" id="IPR036529">
    <property type="entry name" value="KIX_dom_sf"/>
</dbReference>
<sequence>MSAEDNSWRSPPFRQNVVQKIEEAVRSSGMTPSRNSLEMENHVYQKAKTKEEYLGFVARLILHVREIGSSNQPSGGVPGVNGGALGPPGPGPAQVTATNLLQSLNQRPGLQPKLPVQGMNQMGGPMGVPVSNQMGMPLGGSQINTSTGAPIGPNSNMPSMMSSVGGPVNQLPGQLGNQMPNQMGSAPMPPQMGPIVPNQMGHLQRKNQESLIGGQPSVYAAPRPVAPNQFLRRSPTSPTQQSPVGLPNSSQMPSSPALAPSPNPQISQSMRPLGIASSPSNSTLNTPGQIQATPCPCNSQEDQAYRDKVKQLSKYIEPLRKMIAKLGADDEKLAKMKVLLELLSNQSKRVTLETLLKCEIALEKLDLKRGDGSTGPSVTRELHPLIECISNHCQTSYINHSLQRSFAISYEAFYGENMKGLPSSLKRKKEEDPSNEVPDVIQGEIARLDGRFKVSLLKTQDVKFDPRGLHLLCSLDDQKLANIPPIQISVPDGYPQSAPVCHISPQMYGTTPFLRSVLEAMQSRIHLLPCTYSISELLNMWEMSVREASEPQSLMSASSMFILDM</sequence>
<dbReference type="Gene3D" id="1.10.246.20">
    <property type="entry name" value="Coactivator CBP, KIX domain"/>
    <property type="match status" value="1"/>
</dbReference>
<dbReference type="InterPro" id="IPR019087">
    <property type="entry name" value="Med15_N"/>
</dbReference>
<feature type="compositionally biased region" description="Gly residues" evidence="11">
    <location>
        <begin position="76"/>
        <end position="86"/>
    </location>
</feature>
<evidence type="ECO:0000256" key="7">
    <source>
        <dbReference type="ARBA" id="ARBA00023163"/>
    </source>
</evidence>
<proteinExistence type="inferred from homology"/>
<dbReference type="Pfam" id="PF21538">
    <property type="entry name" value="Med15_M"/>
    <property type="match status" value="1"/>
</dbReference>
<keyword evidence="7 10" id="KW-0804">Transcription</keyword>
<dbReference type="GO" id="GO:0005634">
    <property type="term" value="C:nucleus"/>
    <property type="evidence" value="ECO:0007669"/>
    <property type="project" value="UniProtKB-SubCell"/>
</dbReference>
<evidence type="ECO:0000256" key="1">
    <source>
        <dbReference type="ARBA" id="ARBA00004123"/>
    </source>
</evidence>
<evidence type="ECO:0000256" key="5">
    <source>
        <dbReference type="ARBA" id="ARBA00023015"/>
    </source>
</evidence>
<feature type="domain" description="ARC105/Med15 mediator subunit central" evidence="13">
    <location>
        <begin position="301"/>
        <end position="408"/>
    </location>
</feature>
<feature type="compositionally biased region" description="Low complexity" evidence="11">
    <location>
        <begin position="249"/>
        <end position="260"/>
    </location>
</feature>
<evidence type="ECO:0000256" key="4">
    <source>
        <dbReference type="ARBA" id="ARBA00019613"/>
    </source>
</evidence>
<evidence type="ECO:0000256" key="2">
    <source>
        <dbReference type="ARBA" id="ARBA00009807"/>
    </source>
</evidence>
<dbReference type="Pfam" id="PF09606">
    <property type="entry name" value="Med15_N"/>
    <property type="match status" value="1"/>
</dbReference>
<accession>A0A9P0F1V6</accession>